<dbReference type="PANTHER" id="PTHR22803">
    <property type="entry name" value="MANNOSE, PHOSPHOLIPASE, LECTIN RECEPTOR RELATED"/>
    <property type="match status" value="1"/>
</dbReference>
<dbReference type="EMBL" id="CP111024">
    <property type="protein sequence ID" value="WAR23587.1"/>
    <property type="molecule type" value="Genomic_DNA"/>
</dbReference>
<dbReference type="InterPro" id="IPR018378">
    <property type="entry name" value="C-type_lectin_CS"/>
</dbReference>
<dbReference type="PROSITE" id="PS00615">
    <property type="entry name" value="C_TYPE_LECTIN_1"/>
    <property type="match status" value="2"/>
</dbReference>
<proteinExistence type="predicted"/>
<accession>A0ABY7FN68</accession>
<dbReference type="PROSITE" id="PS50041">
    <property type="entry name" value="C_TYPE_LECTIN_2"/>
    <property type="match status" value="2"/>
</dbReference>
<evidence type="ECO:0000313" key="3">
    <source>
        <dbReference type="EMBL" id="WAR23587.1"/>
    </source>
</evidence>
<dbReference type="SMART" id="SM00034">
    <property type="entry name" value="CLECT"/>
    <property type="match status" value="1"/>
</dbReference>
<dbReference type="Pfam" id="PF00059">
    <property type="entry name" value="Lectin_C"/>
    <property type="match status" value="2"/>
</dbReference>
<dbReference type="Proteomes" id="UP001164746">
    <property type="component" value="Chromosome 13"/>
</dbReference>
<protein>
    <submittedName>
        <fullName evidence="3">CD209-like protein</fullName>
    </submittedName>
</protein>
<sequence length="136" mass="15653">MGDGKLTPAVYTAWDDGEPNNSDGNENCGILRKTSHWNDDVCHKPGLFICEKQDDENKLSYFADEWYWIALSDMENEGTWVWMGDGKLTPAVYTAWDDGEPNNSHDNENCGVLRDSHHWNDYMCHQPGFFICEKQD</sequence>
<evidence type="ECO:0000259" key="2">
    <source>
        <dbReference type="PROSITE" id="PS50041"/>
    </source>
</evidence>
<organism evidence="3 4">
    <name type="scientific">Mya arenaria</name>
    <name type="common">Soft-shell clam</name>
    <dbReference type="NCBI Taxonomy" id="6604"/>
    <lineage>
        <taxon>Eukaryota</taxon>
        <taxon>Metazoa</taxon>
        <taxon>Spiralia</taxon>
        <taxon>Lophotrochozoa</taxon>
        <taxon>Mollusca</taxon>
        <taxon>Bivalvia</taxon>
        <taxon>Autobranchia</taxon>
        <taxon>Heteroconchia</taxon>
        <taxon>Euheterodonta</taxon>
        <taxon>Imparidentia</taxon>
        <taxon>Neoheterodontei</taxon>
        <taxon>Myida</taxon>
        <taxon>Myoidea</taxon>
        <taxon>Myidae</taxon>
        <taxon>Mya</taxon>
    </lineage>
</organism>
<gene>
    <name evidence="3" type="ORF">MAR_037256</name>
</gene>
<dbReference type="InterPro" id="IPR001304">
    <property type="entry name" value="C-type_lectin-like"/>
</dbReference>
<feature type="domain" description="C-type lectin" evidence="2">
    <location>
        <begin position="3"/>
        <end position="51"/>
    </location>
</feature>
<feature type="domain" description="C-type lectin" evidence="2">
    <location>
        <begin position="67"/>
        <end position="133"/>
    </location>
</feature>
<dbReference type="InterPro" id="IPR050111">
    <property type="entry name" value="C-type_lectin/snaclec_domain"/>
</dbReference>
<dbReference type="InterPro" id="IPR016186">
    <property type="entry name" value="C-type_lectin-like/link_sf"/>
</dbReference>
<dbReference type="SUPFAM" id="SSF56436">
    <property type="entry name" value="C-type lectin-like"/>
    <property type="match status" value="2"/>
</dbReference>
<reference evidence="3" key="1">
    <citation type="submission" date="2022-11" db="EMBL/GenBank/DDBJ databases">
        <title>Centuries of genome instability and evolution in soft-shell clam transmissible cancer (bioRxiv).</title>
        <authorList>
            <person name="Hart S.F.M."/>
            <person name="Yonemitsu M.A."/>
            <person name="Giersch R.M."/>
            <person name="Beal B.F."/>
            <person name="Arriagada G."/>
            <person name="Davis B.W."/>
            <person name="Ostrander E.A."/>
            <person name="Goff S.P."/>
            <person name="Metzger M.J."/>
        </authorList>
    </citation>
    <scope>NUCLEOTIDE SEQUENCE</scope>
    <source>
        <strain evidence="3">MELC-2E11</strain>
        <tissue evidence="3">Siphon/mantle</tissue>
    </source>
</reference>
<name>A0ABY7FN68_MYAAR</name>
<dbReference type="InterPro" id="IPR016187">
    <property type="entry name" value="CTDL_fold"/>
</dbReference>
<evidence type="ECO:0000256" key="1">
    <source>
        <dbReference type="ARBA" id="ARBA00023157"/>
    </source>
</evidence>
<dbReference type="Gene3D" id="3.10.100.10">
    <property type="entry name" value="Mannose-Binding Protein A, subunit A"/>
    <property type="match status" value="2"/>
</dbReference>
<evidence type="ECO:0000313" key="4">
    <source>
        <dbReference type="Proteomes" id="UP001164746"/>
    </source>
</evidence>
<keyword evidence="1" id="KW-1015">Disulfide bond</keyword>
<feature type="non-terminal residue" evidence="3">
    <location>
        <position position="1"/>
    </location>
</feature>
<keyword evidence="4" id="KW-1185">Reference proteome</keyword>